<protein>
    <recommendedName>
        <fullName evidence="5">ZP domain-containing protein</fullName>
    </recommendedName>
</protein>
<accession>A0A1V9XXN1</accession>
<keyword evidence="4" id="KW-1185">Reference proteome</keyword>
<keyword evidence="2" id="KW-0732">Signal</keyword>
<evidence type="ECO:0000256" key="1">
    <source>
        <dbReference type="SAM" id="MobiDB-lite"/>
    </source>
</evidence>
<feature type="region of interest" description="Disordered" evidence="1">
    <location>
        <begin position="233"/>
        <end position="254"/>
    </location>
</feature>
<evidence type="ECO:0008006" key="5">
    <source>
        <dbReference type="Google" id="ProtNLM"/>
    </source>
</evidence>
<dbReference type="AlphaFoldDB" id="A0A1V9XXN1"/>
<dbReference type="InParanoid" id="A0A1V9XXN1"/>
<gene>
    <name evidence="3" type="ORF">BIW11_06552</name>
</gene>
<organism evidence="3 4">
    <name type="scientific">Tropilaelaps mercedesae</name>
    <dbReference type="NCBI Taxonomy" id="418985"/>
    <lineage>
        <taxon>Eukaryota</taxon>
        <taxon>Metazoa</taxon>
        <taxon>Ecdysozoa</taxon>
        <taxon>Arthropoda</taxon>
        <taxon>Chelicerata</taxon>
        <taxon>Arachnida</taxon>
        <taxon>Acari</taxon>
        <taxon>Parasitiformes</taxon>
        <taxon>Mesostigmata</taxon>
        <taxon>Gamasina</taxon>
        <taxon>Dermanyssoidea</taxon>
        <taxon>Laelapidae</taxon>
        <taxon>Tropilaelaps</taxon>
    </lineage>
</organism>
<dbReference type="OrthoDB" id="6504948at2759"/>
<reference evidence="3 4" key="1">
    <citation type="journal article" date="2017" name="Gigascience">
        <title>Draft genome of the honey bee ectoparasitic mite, Tropilaelaps mercedesae, is shaped by the parasitic life history.</title>
        <authorList>
            <person name="Dong X."/>
            <person name="Armstrong S.D."/>
            <person name="Xia D."/>
            <person name="Makepeace B.L."/>
            <person name="Darby A.C."/>
            <person name="Kadowaki T."/>
        </authorList>
    </citation>
    <scope>NUCLEOTIDE SEQUENCE [LARGE SCALE GENOMIC DNA]</scope>
    <source>
        <strain evidence="3">Wuxi-XJTLU</strain>
    </source>
</reference>
<name>A0A1V9XXN1_9ACAR</name>
<feature type="chain" id="PRO_5013003588" description="ZP domain-containing protein" evidence="2">
    <location>
        <begin position="24"/>
        <end position="254"/>
    </location>
</feature>
<dbReference type="EMBL" id="MNPL01002512">
    <property type="protein sequence ID" value="OQR78211.1"/>
    <property type="molecule type" value="Genomic_DNA"/>
</dbReference>
<evidence type="ECO:0000313" key="3">
    <source>
        <dbReference type="EMBL" id="OQR78211.1"/>
    </source>
</evidence>
<feature type="signal peptide" evidence="2">
    <location>
        <begin position="1"/>
        <end position="23"/>
    </location>
</feature>
<dbReference type="Proteomes" id="UP000192247">
    <property type="component" value="Unassembled WGS sequence"/>
</dbReference>
<proteinExistence type="predicted"/>
<evidence type="ECO:0000256" key="2">
    <source>
        <dbReference type="SAM" id="SignalP"/>
    </source>
</evidence>
<sequence length="254" mass="28238">MTDMARVTKKAIVMLGFLSFATGDMWKDKVHLSCDSTGMRVELSGSPGGVPFKGLMWIEGSGDPSCSVRGTGKGSTVMYIPYEACNTHKASNSLYVNRISFKQRAGLVSSRDSVVEVVCRLKSGHVRVNSEKTIFSIITEGVTDITRHVAVPDEAPPPFHESQTRHDNLAEEELEQPQPAVKLLRDNISGKHRLMVDLRFPKTSNVNSTSVKNCTVLQDNVVVSTLDERYPRRTFSRRQSSNSVRNKNRLTHLC</sequence>
<evidence type="ECO:0000313" key="4">
    <source>
        <dbReference type="Proteomes" id="UP000192247"/>
    </source>
</evidence>
<comment type="caution">
    <text evidence="3">The sequence shown here is derived from an EMBL/GenBank/DDBJ whole genome shotgun (WGS) entry which is preliminary data.</text>
</comment>